<comment type="caution">
    <text evidence="2">The sequence shown here is derived from an EMBL/GenBank/DDBJ whole genome shotgun (WGS) entry which is preliminary data.</text>
</comment>
<proteinExistence type="predicted"/>
<dbReference type="SUPFAM" id="SSF47413">
    <property type="entry name" value="lambda repressor-like DNA-binding domains"/>
    <property type="match status" value="1"/>
</dbReference>
<dbReference type="EMBL" id="BJFL01000031">
    <property type="protein sequence ID" value="GDY32924.1"/>
    <property type="molecule type" value="Genomic_DNA"/>
</dbReference>
<sequence>MDGMAEQRSLAEKLEHLFRVVHPADRGPYTYEEVAQAIRERRGPTISAAYIWQLRQGRRDNPTMKHLEALAGFFGVPVAYFFDDEQSRRVDEEIELLQAMRDAQVRDVALRTMQLSPEARRSVSAIITELGRFEGRAERPARRRGRDADPDTA</sequence>
<reference evidence="3" key="1">
    <citation type="submission" date="2019-04" db="EMBL/GenBank/DDBJ databases">
        <title>Draft genome sequence of Pseudonocardiaceae bacterium SL3-2-4.</title>
        <authorList>
            <person name="Ningsih F."/>
            <person name="Yokota A."/>
            <person name="Sakai Y."/>
            <person name="Nanatani K."/>
            <person name="Yabe S."/>
            <person name="Oetari A."/>
            <person name="Sjamsuridzal W."/>
        </authorList>
    </citation>
    <scope>NUCLEOTIDE SEQUENCE [LARGE SCALE GENOMIC DNA]</scope>
    <source>
        <strain evidence="3">SL3-2-4</strain>
    </source>
</reference>
<accession>A0A4D4JBH0</accession>
<dbReference type="Gene3D" id="1.10.260.40">
    <property type="entry name" value="lambda repressor-like DNA-binding domains"/>
    <property type="match status" value="1"/>
</dbReference>
<dbReference type="Proteomes" id="UP000298860">
    <property type="component" value="Unassembled WGS sequence"/>
</dbReference>
<evidence type="ECO:0000313" key="3">
    <source>
        <dbReference type="Proteomes" id="UP000298860"/>
    </source>
</evidence>
<gene>
    <name evidence="2" type="ORF">GTS_45570</name>
</gene>
<evidence type="ECO:0000313" key="2">
    <source>
        <dbReference type="EMBL" id="GDY32924.1"/>
    </source>
</evidence>
<protein>
    <submittedName>
        <fullName evidence="2">XRE family transcriptional regulator</fullName>
    </submittedName>
</protein>
<dbReference type="CDD" id="cd00093">
    <property type="entry name" value="HTH_XRE"/>
    <property type="match status" value="1"/>
</dbReference>
<dbReference type="OrthoDB" id="2679623at2"/>
<dbReference type="InterPro" id="IPR010982">
    <property type="entry name" value="Lambda_DNA-bd_dom_sf"/>
</dbReference>
<dbReference type="InterPro" id="IPR001387">
    <property type="entry name" value="Cro/C1-type_HTH"/>
</dbReference>
<organism evidence="2 3">
    <name type="scientific">Gandjariella thermophila</name>
    <dbReference type="NCBI Taxonomy" id="1931992"/>
    <lineage>
        <taxon>Bacteria</taxon>
        <taxon>Bacillati</taxon>
        <taxon>Actinomycetota</taxon>
        <taxon>Actinomycetes</taxon>
        <taxon>Pseudonocardiales</taxon>
        <taxon>Pseudonocardiaceae</taxon>
        <taxon>Gandjariella</taxon>
    </lineage>
</organism>
<name>A0A4D4JBH0_9PSEU</name>
<feature type="domain" description="HTH cro/C1-type" evidence="1">
    <location>
        <begin position="46"/>
        <end position="81"/>
    </location>
</feature>
<evidence type="ECO:0000259" key="1">
    <source>
        <dbReference type="PROSITE" id="PS50943"/>
    </source>
</evidence>
<dbReference type="AlphaFoldDB" id="A0A4D4JBH0"/>
<dbReference type="GO" id="GO:0003677">
    <property type="term" value="F:DNA binding"/>
    <property type="evidence" value="ECO:0007669"/>
    <property type="project" value="InterPro"/>
</dbReference>
<dbReference type="PROSITE" id="PS50943">
    <property type="entry name" value="HTH_CROC1"/>
    <property type="match status" value="1"/>
</dbReference>
<keyword evidence="3" id="KW-1185">Reference proteome</keyword>